<name>A0AAN7T5H7_9EURO</name>
<feature type="region of interest" description="Disordered" evidence="1">
    <location>
        <begin position="1"/>
        <end position="43"/>
    </location>
</feature>
<dbReference type="AlphaFoldDB" id="A0AAN7T5H7"/>
<reference evidence="2 3" key="1">
    <citation type="submission" date="2023-08" db="EMBL/GenBank/DDBJ databases">
        <title>Black Yeasts Isolated from many extreme environments.</title>
        <authorList>
            <person name="Coleine C."/>
            <person name="Stajich J.E."/>
            <person name="Selbmann L."/>
        </authorList>
    </citation>
    <scope>NUCLEOTIDE SEQUENCE [LARGE SCALE GENOMIC DNA]</scope>
    <source>
        <strain evidence="2 3">CCFEE 5910</strain>
    </source>
</reference>
<feature type="compositionally biased region" description="Basic and acidic residues" evidence="1">
    <location>
        <begin position="255"/>
        <end position="264"/>
    </location>
</feature>
<proteinExistence type="predicted"/>
<organism evidence="2 3">
    <name type="scientific">Lithohypha guttulata</name>
    <dbReference type="NCBI Taxonomy" id="1690604"/>
    <lineage>
        <taxon>Eukaryota</taxon>
        <taxon>Fungi</taxon>
        <taxon>Dikarya</taxon>
        <taxon>Ascomycota</taxon>
        <taxon>Pezizomycotina</taxon>
        <taxon>Eurotiomycetes</taxon>
        <taxon>Chaetothyriomycetidae</taxon>
        <taxon>Chaetothyriales</taxon>
        <taxon>Trichomeriaceae</taxon>
        <taxon>Lithohypha</taxon>
    </lineage>
</organism>
<gene>
    <name evidence="2" type="ORF">LTR05_000312</name>
</gene>
<feature type="region of interest" description="Disordered" evidence="1">
    <location>
        <begin position="225"/>
        <end position="287"/>
    </location>
</feature>
<evidence type="ECO:0000313" key="2">
    <source>
        <dbReference type="EMBL" id="KAK5090142.1"/>
    </source>
</evidence>
<dbReference type="Proteomes" id="UP001309876">
    <property type="component" value="Unassembled WGS sequence"/>
</dbReference>
<keyword evidence="3" id="KW-1185">Reference proteome</keyword>
<evidence type="ECO:0000313" key="3">
    <source>
        <dbReference type="Proteomes" id="UP001309876"/>
    </source>
</evidence>
<protein>
    <submittedName>
        <fullName evidence="2">Uncharacterized protein</fullName>
    </submittedName>
</protein>
<dbReference type="EMBL" id="JAVRRJ010000001">
    <property type="protein sequence ID" value="KAK5090142.1"/>
    <property type="molecule type" value="Genomic_DNA"/>
</dbReference>
<feature type="compositionally biased region" description="Basic and acidic residues" evidence="1">
    <location>
        <begin position="16"/>
        <end position="27"/>
    </location>
</feature>
<feature type="compositionally biased region" description="Acidic residues" evidence="1">
    <location>
        <begin position="265"/>
        <end position="277"/>
    </location>
</feature>
<evidence type="ECO:0000256" key="1">
    <source>
        <dbReference type="SAM" id="MobiDB-lite"/>
    </source>
</evidence>
<sequence>MSDIENKVRGMAIKPDAVEQERNFAIEDREEATGETESHDSIKHAGLSVRPASELPASSGPLFSPADPLYALDSQHLSSTGRLTIRQKAEHHRLFVEGSRPLKRKAFHDYRDAIEQPQNGIKELGDKCLTCIKNNRACTGTVLKKRVARNKTTYRCETCMPQGSAHCGRACYWKDAKNNVFTYEDAQVFHKGIRNPKNSRLGRQARALVSKGHRSSSQLTYAIALPVPTDRGPQAVPQPEYHDTKGKPALTCEEAQERGDRTTTDEDDDNDDDDDDSTTMPRPETTSELVVDQIFREIESEARKKSNYIRTPSEADIYFKMTQLLFAKKSFMPQSVYGAVWQRLQLVHVQFVHGEVDDTNTR</sequence>
<comment type="caution">
    <text evidence="2">The sequence shown here is derived from an EMBL/GenBank/DDBJ whole genome shotgun (WGS) entry which is preliminary data.</text>
</comment>
<accession>A0AAN7T5H7</accession>